<dbReference type="InterPro" id="IPR003613">
    <property type="entry name" value="Ubox_domain"/>
</dbReference>
<evidence type="ECO:0000259" key="12">
    <source>
        <dbReference type="PROSITE" id="PS51698"/>
    </source>
</evidence>
<dbReference type="Proteomes" id="UP000267821">
    <property type="component" value="Unassembled WGS sequence"/>
</dbReference>
<evidence type="ECO:0000256" key="2">
    <source>
        <dbReference type="ARBA" id="ARBA00012483"/>
    </source>
</evidence>
<evidence type="ECO:0000256" key="10">
    <source>
        <dbReference type="ARBA" id="ARBA00044543"/>
    </source>
</evidence>
<keyword evidence="6" id="KW-0833">Ubl conjugation pathway</keyword>
<sequence>MWWSVWDRLNILIFARLWCRCFQASDFIGAERFYTRAIIHDATNPAYFTNRALSRLKLSLWEAVIDDCQHALDLLPTSLKAYTYLGQAQLALDRPNEALSSSQQAYKLAIAVRSPSAATIAGTVLQAKKRKWEVSEDRRIMEEGGLLGKLVKMLTEEGEKEVSAVETQWSLGKEEGRVHKEHRHEEGGEWNKNREGDTQALEAAVWEEIEARKHSTRERINLLKDVFARADPAKYKPRIVPDHLIDNITFCIMHDPVITKHGQSYERATILEHLRRSKTDPLTREPLTEEDLRPNLALRVACEEFMRENGWAVDY</sequence>
<evidence type="ECO:0000256" key="9">
    <source>
        <dbReference type="ARBA" id="ARBA00044534"/>
    </source>
</evidence>
<dbReference type="EMBL" id="ML121557">
    <property type="protein sequence ID" value="RPB21782.1"/>
    <property type="molecule type" value="Genomic_DNA"/>
</dbReference>
<dbReference type="GO" id="GO:0045862">
    <property type="term" value="P:positive regulation of proteolysis"/>
    <property type="evidence" value="ECO:0007669"/>
    <property type="project" value="TreeGrafter"/>
</dbReference>
<dbReference type="SUPFAM" id="SSF57850">
    <property type="entry name" value="RING/U-box"/>
    <property type="match status" value="1"/>
</dbReference>
<dbReference type="OrthoDB" id="629492at2759"/>
<dbReference type="GO" id="GO:0071218">
    <property type="term" value="P:cellular response to misfolded protein"/>
    <property type="evidence" value="ECO:0007669"/>
    <property type="project" value="TreeGrafter"/>
</dbReference>
<dbReference type="InterPro" id="IPR045202">
    <property type="entry name" value="CHIP_RING-Ubox"/>
</dbReference>
<evidence type="ECO:0000256" key="11">
    <source>
        <dbReference type="SAM" id="SignalP"/>
    </source>
</evidence>
<keyword evidence="14" id="KW-1185">Reference proteome</keyword>
<feature type="signal peptide" evidence="11">
    <location>
        <begin position="1"/>
        <end position="24"/>
    </location>
</feature>
<evidence type="ECO:0000256" key="1">
    <source>
        <dbReference type="ARBA" id="ARBA00000900"/>
    </source>
</evidence>
<keyword evidence="5" id="KW-0677">Repeat</keyword>
<proteinExistence type="predicted"/>
<keyword evidence="8" id="KW-0697">Rotamase</keyword>
<accession>A0A3N4LK58</accession>
<feature type="chain" id="PRO_5017940843" description="E3 ubiquitin-protein ligase CHIP" evidence="11">
    <location>
        <begin position="25"/>
        <end position="315"/>
    </location>
</feature>
<feature type="domain" description="U-box" evidence="12">
    <location>
        <begin position="239"/>
        <end position="312"/>
    </location>
</feature>
<dbReference type="EC" id="2.3.2.27" evidence="2"/>
<evidence type="ECO:0000256" key="5">
    <source>
        <dbReference type="ARBA" id="ARBA00022737"/>
    </source>
</evidence>
<dbReference type="Pfam" id="PF04564">
    <property type="entry name" value="U-box"/>
    <property type="match status" value="1"/>
</dbReference>
<comment type="catalytic activity">
    <reaction evidence="1">
        <text>S-ubiquitinyl-[E2 ubiquitin-conjugating enzyme]-L-cysteine + [acceptor protein]-L-lysine = [E2 ubiquitin-conjugating enzyme]-L-cysteine + N(6)-ubiquitinyl-[acceptor protein]-L-lysine.</text>
        <dbReference type="EC" id="2.3.2.27"/>
    </reaction>
</comment>
<dbReference type="PROSITE" id="PS51698">
    <property type="entry name" value="U_BOX"/>
    <property type="match status" value="1"/>
</dbReference>
<dbReference type="GO" id="GO:0051087">
    <property type="term" value="F:protein-folding chaperone binding"/>
    <property type="evidence" value="ECO:0007669"/>
    <property type="project" value="TreeGrafter"/>
</dbReference>
<dbReference type="InParanoid" id="A0A3N4LK58"/>
<dbReference type="Gene3D" id="1.25.40.10">
    <property type="entry name" value="Tetratricopeptide repeat domain"/>
    <property type="match status" value="1"/>
</dbReference>
<evidence type="ECO:0000256" key="6">
    <source>
        <dbReference type="ARBA" id="ARBA00022786"/>
    </source>
</evidence>
<keyword evidence="11" id="KW-0732">Signal</keyword>
<evidence type="ECO:0000313" key="14">
    <source>
        <dbReference type="Proteomes" id="UP000267821"/>
    </source>
</evidence>
<evidence type="ECO:0000256" key="4">
    <source>
        <dbReference type="ARBA" id="ARBA00022679"/>
    </source>
</evidence>
<keyword evidence="8" id="KW-0413">Isomerase</keyword>
<evidence type="ECO:0000313" key="13">
    <source>
        <dbReference type="EMBL" id="RPB21782.1"/>
    </source>
</evidence>
<dbReference type="InterPro" id="IPR011990">
    <property type="entry name" value="TPR-like_helical_dom_sf"/>
</dbReference>
<name>A0A3N4LK58_9PEZI</name>
<evidence type="ECO:0000256" key="7">
    <source>
        <dbReference type="ARBA" id="ARBA00022803"/>
    </source>
</evidence>
<dbReference type="SMART" id="SM00504">
    <property type="entry name" value="Ubox"/>
    <property type="match status" value="1"/>
</dbReference>
<reference evidence="13 14" key="1">
    <citation type="journal article" date="2018" name="Nat. Ecol. Evol.">
        <title>Pezizomycetes genomes reveal the molecular basis of ectomycorrhizal truffle lifestyle.</title>
        <authorList>
            <person name="Murat C."/>
            <person name="Payen T."/>
            <person name="Noel B."/>
            <person name="Kuo A."/>
            <person name="Morin E."/>
            <person name="Chen J."/>
            <person name="Kohler A."/>
            <person name="Krizsan K."/>
            <person name="Balestrini R."/>
            <person name="Da Silva C."/>
            <person name="Montanini B."/>
            <person name="Hainaut M."/>
            <person name="Levati E."/>
            <person name="Barry K.W."/>
            <person name="Belfiori B."/>
            <person name="Cichocki N."/>
            <person name="Clum A."/>
            <person name="Dockter R.B."/>
            <person name="Fauchery L."/>
            <person name="Guy J."/>
            <person name="Iotti M."/>
            <person name="Le Tacon F."/>
            <person name="Lindquist E.A."/>
            <person name="Lipzen A."/>
            <person name="Malagnac F."/>
            <person name="Mello A."/>
            <person name="Molinier V."/>
            <person name="Miyauchi S."/>
            <person name="Poulain J."/>
            <person name="Riccioni C."/>
            <person name="Rubini A."/>
            <person name="Sitrit Y."/>
            <person name="Splivallo R."/>
            <person name="Traeger S."/>
            <person name="Wang M."/>
            <person name="Zifcakova L."/>
            <person name="Wipf D."/>
            <person name="Zambonelli A."/>
            <person name="Paolocci F."/>
            <person name="Nowrousian M."/>
            <person name="Ottonello S."/>
            <person name="Baldrian P."/>
            <person name="Spatafora J.W."/>
            <person name="Henrissat B."/>
            <person name="Nagy L.G."/>
            <person name="Aury J.M."/>
            <person name="Wincker P."/>
            <person name="Grigoriev I.V."/>
            <person name="Bonfante P."/>
            <person name="Martin F.M."/>
        </authorList>
    </citation>
    <scope>NUCLEOTIDE SEQUENCE [LARGE SCALE GENOMIC DNA]</scope>
    <source>
        <strain evidence="13 14">ATCC MYA-4762</strain>
    </source>
</reference>
<dbReference type="InterPro" id="IPR041312">
    <property type="entry name" value="CHIP_TPR_N"/>
</dbReference>
<dbReference type="GO" id="GO:0061630">
    <property type="term" value="F:ubiquitin protein ligase activity"/>
    <property type="evidence" value="ECO:0007669"/>
    <property type="project" value="UniProtKB-EC"/>
</dbReference>
<dbReference type="CDD" id="cd16654">
    <property type="entry name" value="RING-Ubox_CHIP"/>
    <property type="match status" value="1"/>
</dbReference>
<keyword evidence="7" id="KW-0802">TPR repeat</keyword>
<gene>
    <name evidence="13" type="ORF">L211DRAFT_811566</name>
</gene>
<dbReference type="PANTHER" id="PTHR46803">
    <property type="entry name" value="E3 UBIQUITIN-PROTEIN LIGASE CHIP"/>
    <property type="match status" value="1"/>
</dbReference>
<dbReference type="EC" id="5.2.1.8" evidence="3"/>
<dbReference type="GO" id="GO:0006515">
    <property type="term" value="P:protein quality control for misfolded or incompletely synthesized proteins"/>
    <property type="evidence" value="ECO:0007669"/>
    <property type="project" value="TreeGrafter"/>
</dbReference>
<dbReference type="GO" id="GO:0003755">
    <property type="term" value="F:peptidyl-prolyl cis-trans isomerase activity"/>
    <property type="evidence" value="ECO:0007669"/>
    <property type="project" value="UniProtKB-KW"/>
</dbReference>
<evidence type="ECO:0000256" key="3">
    <source>
        <dbReference type="ARBA" id="ARBA00013194"/>
    </source>
</evidence>
<dbReference type="SUPFAM" id="SSF48452">
    <property type="entry name" value="TPR-like"/>
    <property type="match status" value="1"/>
</dbReference>
<dbReference type="AlphaFoldDB" id="A0A3N4LK58"/>
<keyword evidence="4" id="KW-0808">Transferase</keyword>
<dbReference type="PANTHER" id="PTHR46803:SF2">
    <property type="entry name" value="E3 UBIQUITIN-PROTEIN LIGASE CHIP"/>
    <property type="match status" value="1"/>
</dbReference>
<dbReference type="Gene3D" id="6.10.140.2020">
    <property type="match status" value="1"/>
</dbReference>
<dbReference type="Pfam" id="PF18391">
    <property type="entry name" value="CHIP_TPR_N"/>
    <property type="match status" value="1"/>
</dbReference>
<protein>
    <recommendedName>
        <fullName evidence="9">E3 ubiquitin-protein ligase CHIP</fullName>
        <ecNumber evidence="2">2.3.2.27</ecNumber>
        <ecNumber evidence="3">5.2.1.8</ecNumber>
    </recommendedName>
    <alternativeName>
        <fullName evidence="10">RING-type E3 ubiquitin transferase CHIP</fullName>
    </alternativeName>
</protein>
<dbReference type="GO" id="GO:0005737">
    <property type="term" value="C:cytoplasm"/>
    <property type="evidence" value="ECO:0007669"/>
    <property type="project" value="TreeGrafter"/>
</dbReference>
<dbReference type="InterPro" id="IPR013083">
    <property type="entry name" value="Znf_RING/FYVE/PHD"/>
</dbReference>
<evidence type="ECO:0000256" key="8">
    <source>
        <dbReference type="ARBA" id="ARBA00023110"/>
    </source>
</evidence>
<dbReference type="GO" id="GO:0000209">
    <property type="term" value="P:protein polyubiquitination"/>
    <property type="evidence" value="ECO:0007669"/>
    <property type="project" value="TreeGrafter"/>
</dbReference>
<organism evidence="13 14">
    <name type="scientific">Terfezia boudieri ATCC MYA-4762</name>
    <dbReference type="NCBI Taxonomy" id="1051890"/>
    <lineage>
        <taxon>Eukaryota</taxon>
        <taxon>Fungi</taxon>
        <taxon>Dikarya</taxon>
        <taxon>Ascomycota</taxon>
        <taxon>Pezizomycotina</taxon>
        <taxon>Pezizomycetes</taxon>
        <taxon>Pezizales</taxon>
        <taxon>Pezizaceae</taxon>
        <taxon>Terfezia</taxon>
    </lineage>
</organism>
<dbReference type="Gene3D" id="3.30.40.10">
    <property type="entry name" value="Zinc/RING finger domain, C3HC4 (zinc finger)"/>
    <property type="match status" value="1"/>
</dbReference>
<dbReference type="GO" id="GO:0043161">
    <property type="term" value="P:proteasome-mediated ubiquitin-dependent protein catabolic process"/>
    <property type="evidence" value="ECO:0007669"/>
    <property type="project" value="TreeGrafter"/>
</dbReference>
<dbReference type="STRING" id="1051890.A0A3N4LK58"/>